<dbReference type="InParanoid" id="A0A1Y1K9X0"/>
<reference evidence="10 11" key="2">
    <citation type="journal article" date="2018" name="Elife">
        <title>Firefly genomes illuminate parallel origins of bioluminescence in beetles.</title>
        <authorList>
            <person name="Fallon T.R."/>
            <person name="Lower S.E."/>
            <person name="Chang C.H."/>
            <person name="Bessho-Uehara M."/>
            <person name="Martin G.J."/>
            <person name="Bewick A.J."/>
            <person name="Behringer M."/>
            <person name="Debat H.J."/>
            <person name="Wong I."/>
            <person name="Day J.C."/>
            <person name="Suvorov A."/>
            <person name="Silva C.J."/>
            <person name="Stanger-Hall K.F."/>
            <person name="Hall D.W."/>
            <person name="Schmitz R.J."/>
            <person name="Nelson D.R."/>
            <person name="Lewis S.M."/>
            <person name="Shigenobu S."/>
            <person name="Bybee S.M."/>
            <person name="Larracuente A.M."/>
            <person name="Oba Y."/>
            <person name="Weng J.K."/>
        </authorList>
    </citation>
    <scope>NUCLEOTIDE SEQUENCE [LARGE SCALE GENOMIC DNA]</scope>
    <source>
        <strain evidence="10">1611_PpyrPB1</strain>
        <tissue evidence="10">Whole body</tissue>
    </source>
</reference>
<feature type="binding site" evidence="6">
    <location>
        <position position="6"/>
    </location>
    <ligand>
        <name>Zn(2+)</name>
        <dbReference type="ChEBI" id="CHEBI:29105"/>
    </ligand>
</feature>
<keyword evidence="2" id="KW-0677">Repeat</keyword>
<feature type="domain" description="C2H2-type" evidence="7">
    <location>
        <begin position="413"/>
        <end position="440"/>
    </location>
</feature>
<feature type="domain" description="C2H2-type" evidence="7">
    <location>
        <begin position="385"/>
        <end position="412"/>
    </location>
</feature>
<keyword evidence="4 6" id="KW-0862">Zinc</keyword>
<dbReference type="PROSITE" id="PS51915">
    <property type="entry name" value="ZAD"/>
    <property type="match status" value="1"/>
</dbReference>
<feature type="binding site" evidence="6">
    <location>
        <position position="57"/>
    </location>
    <ligand>
        <name>Zn(2+)</name>
        <dbReference type="ChEBI" id="CHEBI:29105"/>
    </ligand>
</feature>
<feature type="domain" description="C2H2-type" evidence="7">
    <location>
        <begin position="210"/>
        <end position="237"/>
    </location>
</feature>
<dbReference type="OrthoDB" id="6713977at2759"/>
<dbReference type="Proteomes" id="UP000327044">
    <property type="component" value="Unassembled WGS sequence"/>
</dbReference>
<feature type="domain" description="ZAD" evidence="8">
    <location>
        <begin position="4"/>
        <end position="81"/>
    </location>
</feature>
<dbReference type="EMBL" id="GEZM01091270">
    <property type="protein sequence ID" value="JAV56970.1"/>
    <property type="molecule type" value="Transcribed_RNA"/>
</dbReference>
<organism evidence="9">
    <name type="scientific">Photinus pyralis</name>
    <name type="common">Common eastern firefly</name>
    <name type="synonym">Lampyris pyralis</name>
    <dbReference type="NCBI Taxonomy" id="7054"/>
    <lineage>
        <taxon>Eukaryota</taxon>
        <taxon>Metazoa</taxon>
        <taxon>Ecdysozoa</taxon>
        <taxon>Arthropoda</taxon>
        <taxon>Hexapoda</taxon>
        <taxon>Insecta</taxon>
        <taxon>Pterygota</taxon>
        <taxon>Neoptera</taxon>
        <taxon>Endopterygota</taxon>
        <taxon>Coleoptera</taxon>
        <taxon>Polyphaga</taxon>
        <taxon>Elateriformia</taxon>
        <taxon>Elateroidea</taxon>
        <taxon>Lampyridae</taxon>
        <taxon>Lampyrinae</taxon>
        <taxon>Photinus</taxon>
    </lineage>
</organism>
<feature type="domain" description="C2H2-type" evidence="7">
    <location>
        <begin position="129"/>
        <end position="156"/>
    </location>
</feature>
<dbReference type="EMBL" id="VVIM01000011">
    <property type="protein sequence ID" value="KAB0791727.1"/>
    <property type="molecule type" value="Genomic_DNA"/>
</dbReference>
<feature type="domain" description="C2H2-type" evidence="7">
    <location>
        <begin position="441"/>
        <end position="468"/>
    </location>
</feature>
<feature type="binding site" evidence="6">
    <location>
        <position position="9"/>
    </location>
    <ligand>
        <name>Zn(2+)</name>
        <dbReference type="ChEBI" id="CHEBI:29105"/>
    </ligand>
</feature>
<dbReference type="InterPro" id="IPR012934">
    <property type="entry name" value="Znf_AD"/>
</dbReference>
<evidence type="ECO:0000256" key="5">
    <source>
        <dbReference type="PROSITE-ProRule" id="PRU00042"/>
    </source>
</evidence>
<dbReference type="SUPFAM" id="SSF57667">
    <property type="entry name" value="beta-beta-alpha zinc fingers"/>
    <property type="match status" value="4"/>
</dbReference>
<dbReference type="GO" id="GO:0045944">
    <property type="term" value="P:positive regulation of transcription by RNA polymerase II"/>
    <property type="evidence" value="ECO:0007669"/>
    <property type="project" value="TreeGrafter"/>
</dbReference>
<dbReference type="Pfam" id="PF00096">
    <property type="entry name" value="zf-C2H2"/>
    <property type="match status" value="4"/>
</dbReference>
<evidence type="ECO:0000313" key="11">
    <source>
        <dbReference type="Proteomes" id="UP000327044"/>
    </source>
</evidence>
<keyword evidence="1 6" id="KW-0479">Metal-binding</keyword>
<dbReference type="InterPro" id="IPR013087">
    <property type="entry name" value="Znf_C2H2_type"/>
</dbReference>
<dbReference type="PROSITE" id="PS00028">
    <property type="entry name" value="ZINC_FINGER_C2H2_1"/>
    <property type="match status" value="2"/>
</dbReference>
<accession>A0A1Y1K9X0</accession>
<keyword evidence="11" id="KW-1185">Reference proteome</keyword>
<evidence type="ECO:0000256" key="1">
    <source>
        <dbReference type="ARBA" id="ARBA00022723"/>
    </source>
</evidence>
<dbReference type="SMART" id="SM00355">
    <property type="entry name" value="ZnF_C2H2"/>
    <property type="match status" value="11"/>
</dbReference>
<evidence type="ECO:0000259" key="7">
    <source>
        <dbReference type="PROSITE" id="PS50157"/>
    </source>
</evidence>
<evidence type="ECO:0008006" key="12">
    <source>
        <dbReference type="Google" id="ProtNLM"/>
    </source>
</evidence>
<reference evidence="9" key="1">
    <citation type="journal article" date="2016" name="Sci. Rep.">
        <title>Molecular characterization of firefly nuptial gifts: a multi-omics approach sheds light on postcopulatory sexual selection.</title>
        <authorList>
            <person name="Al-Wathiqui N."/>
            <person name="Fallon T.R."/>
            <person name="South A."/>
            <person name="Weng J.K."/>
            <person name="Lewis S.M."/>
        </authorList>
    </citation>
    <scope>NUCLEOTIDE SEQUENCE</scope>
</reference>
<sequence>MPQKVCRTCLKLFDNESQLIFLENNQQSDQKLIKKLETCVPEVVLNRVADSAICQGCVGALNAAYIFKLKCVDNERRLCEYMNAKAVERVDLVSFVTDLTNGNASEDEVTIVANDETHIPNCLLPNNSIKCSVCQKSFETIEQIKEHINSHVDETMKCTTCQFQAKSKQSMASHMRSHNVNLKCDKCDFTTTDQKAYSEHCDQHFTPKYHTCTLCPFKSIRAYSLRRHLKTHRDENQLKCKLCSFVATDEEALTEHGRGHSASGKSFSCTHCSYTALKASYLRKHMKRHHGTTTAITNGQTKDQFHMSVSDLESILNGENPMEINEQSDDLNSFLVTVAEIEQIIENISTGSGVFTCSKCKLTFKSKYRLKRHRAQHADDDQTVKQCDQCDFSTASTATFKRHMRTHASGKIFTCDDCDFRTVYSSNMLKHKRTHTGQKTMRCTMCTYRTLKEENLNKHMQSHEAEVDPVLKCLECPFETENPSEMQEHTEMHIIGNEFIDNSIHDFLPHSFVDDLLL</sequence>
<dbReference type="PANTHER" id="PTHR24403">
    <property type="entry name" value="ZINC FINGER PROTEIN"/>
    <property type="match status" value="1"/>
</dbReference>
<evidence type="ECO:0000256" key="2">
    <source>
        <dbReference type="ARBA" id="ARBA00022737"/>
    </source>
</evidence>
<gene>
    <name evidence="10" type="ORF">PPYR_03527</name>
</gene>
<keyword evidence="3 5" id="KW-0863">Zinc-finger</keyword>
<feature type="binding site" evidence="6">
    <location>
        <position position="54"/>
    </location>
    <ligand>
        <name>Zn(2+)</name>
        <dbReference type="ChEBI" id="CHEBI:29105"/>
    </ligand>
</feature>
<name>A0A1Y1K9X0_PHOPY</name>
<feature type="domain" description="C2H2-type" evidence="7">
    <location>
        <begin position="355"/>
        <end position="382"/>
    </location>
</feature>
<evidence type="ECO:0000256" key="6">
    <source>
        <dbReference type="PROSITE-ProRule" id="PRU01263"/>
    </source>
</evidence>
<dbReference type="AlphaFoldDB" id="A0A1Y1K9X0"/>
<evidence type="ECO:0000256" key="4">
    <source>
        <dbReference type="ARBA" id="ARBA00022833"/>
    </source>
</evidence>
<dbReference type="Pfam" id="PF07776">
    <property type="entry name" value="zf-AD"/>
    <property type="match status" value="1"/>
</dbReference>
<evidence type="ECO:0000313" key="9">
    <source>
        <dbReference type="EMBL" id="JAV56970.1"/>
    </source>
</evidence>
<dbReference type="PANTHER" id="PTHR24403:SF67">
    <property type="entry name" value="FI01116P-RELATED"/>
    <property type="match status" value="1"/>
</dbReference>
<dbReference type="SUPFAM" id="SSF57716">
    <property type="entry name" value="Glucocorticoid receptor-like (DNA-binding domain)"/>
    <property type="match status" value="1"/>
</dbReference>
<dbReference type="GO" id="GO:0008270">
    <property type="term" value="F:zinc ion binding"/>
    <property type="evidence" value="ECO:0007669"/>
    <property type="project" value="UniProtKB-UniRule"/>
</dbReference>
<dbReference type="GO" id="GO:0005634">
    <property type="term" value="C:nucleus"/>
    <property type="evidence" value="ECO:0007669"/>
    <property type="project" value="InterPro"/>
</dbReference>
<evidence type="ECO:0000256" key="3">
    <source>
        <dbReference type="ARBA" id="ARBA00022771"/>
    </source>
</evidence>
<dbReference type="InterPro" id="IPR036236">
    <property type="entry name" value="Znf_C2H2_sf"/>
</dbReference>
<evidence type="ECO:0000313" key="10">
    <source>
        <dbReference type="EMBL" id="KAB0791727.1"/>
    </source>
</evidence>
<evidence type="ECO:0000259" key="8">
    <source>
        <dbReference type="PROSITE" id="PS51915"/>
    </source>
</evidence>
<reference evidence="10" key="3">
    <citation type="submission" date="2019-08" db="EMBL/GenBank/DDBJ databases">
        <authorList>
            <consortium name="Photinus pyralis genome working group"/>
            <person name="Fallon T.R."/>
            <person name="Sander Lower S.E."/>
            <person name="Weng J.-K."/>
        </authorList>
    </citation>
    <scope>NUCLEOTIDE SEQUENCE</scope>
    <source>
        <strain evidence="10">1611_PpyrPB1</strain>
        <tissue evidence="10">Whole body</tissue>
    </source>
</reference>
<dbReference type="PROSITE" id="PS50157">
    <property type="entry name" value="ZINC_FINGER_C2H2_2"/>
    <property type="match status" value="7"/>
</dbReference>
<dbReference type="Gene3D" id="3.30.160.60">
    <property type="entry name" value="Classic Zinc Finger"/>
    <property type="match status" value="6"/>
</dbReference>
<proteinExistence type="predicted"/>
<dbReference type="InterPro" id="IPR050688">
    <property type="entry name" value="Zinc_finger/UBP_domain"/>
</dbReference>
<protein>
    <recommendedName>
        <fullName evidence="12">Protein krueppel</fullName>
    </recommendedName>
</protein>
<dbReference type="SMART" id="SM00868">
    <property type="entry name" value="zf-AD"/>
    <property type="match status" value="1"/>
</dbReference>
<feature type="domain" description="C2H2-type" evidence="7">
    <location>
        <begin position="267"/>
        <end position="294"/>
    </location>
</feature>